<feature type="compositionally biased region" description="Polar residues" evidence="1">
    <location>
        <begin position="654"/>
        <end position="666"/>
    </location>
</feature>
<dbReference type="GO" id="GO:0034097">
    <property type="term" value="P:response to cytokine"/>
    <property type="evidence" value="ECO:0007669"/>
    <property type="project" value="TreeGrafter"/>
</dbReference>
<sequence length="769" mass="84020">MDNIGERGAPLGVSHNGADKGPVDLNISDILDAICIADPAFDAREVDGMSRPALAPASAPAPAPAMTPAAVPASAPCVRIVEQPASKALRFRYECEGRSAGSIPGVNTTSERKTYPTIEISGCTGSAIVVVSCVTKDHPYKPHPHNLVGRERCDKGVCTVKAELTGDSTLVSFSNLGIQCVKRKDVDAALRTREELRVDPFKTGFSHRSQPQSIDLNAVRLCFQVFLTGKGGKVRLALPPAVSDVIFDKKAMSDLHITRISHCAGPVRGRMTMILLCEKVTREDTAVVFFEKENEQVIWEAAANNVHVHKQVAIAFEIPPYRNPDTTKNVKVYLQLKRTTDNARSNALDFEYTVPPGTARKPLPDLAIYDLLRDKLADGNNNRTQIQQQTHTHLPDDTHTDTHKDLVSSTSDETSPAPDLNGNASDVMESNGVDSVDSVDSNVIDSNVVDSNEKSLDDLLDQVAELDEIYSENRTRLENVTTLNDTETDLEDFNDAGTYTSLQLAFKNPIPITEPEPDPMSYEDVQVQTYRGPIIEFSPLKRDTDDERAPPLPPKRVRKTADAFKTSQTSVDSILKPGKQLPITRNRERAELTVARSEPALPPAPKKRSFFSRLFRKKEKSPAPSVKSEGKKEPRSKTVGRSVSSVSGQRPSRFKSSVSHTSLKDNASGANLSYADSITHISLHGDPDSESQWSGRNKGGPLPPDGTILVAESVLALDASAFKKLRDELDLTDAEHYALYMAVAPHATASEFDETSCYYSPVDATKFNN</sequence>
<comment type="caution">
    <text evidence="3">The sequence shown here is derived from an EMBL/GenBank/DDBJ whole genome shotgun (WGS) entry which is preliminary data.</text>
</comment>
<dbReference type="PANTHER" id="PTHR24169">
    <property type="entry name" value="NUCLEAR FACTOR NF-KAPPA-B PROTEIN"/>
    <property type="match status" value="1"/>
</dbReference>
<keyword evidence="4" id="KW-1185">Reference proteome</keyword>
<gene>
    <name evidence="3" type="ORF">PAPOLLO_LOCUS846</name>
</gene>
<dbReference type="GO" id="GO:0000981">
    <property type="term" value="F:DNA-binding transcription factor activity, RNA polymerase II-specific"/>
    <property type="evidence" value="ECO:0007669"/>
    <property type="project" value="TreeGrafter"/>
</dbReference>
<dbReference type="PANTHER" id="PTHR24169:SF25">
    <property type="entry name" value="DORSAL-RELATED IMMUNITY FACTOR DIF-RELATED"/>
    <property type="match status" value="1"/>
</dbReference>
<dbReference type="InterPro" id="IPR030492">
    <property type="entry name" value="RHD_CS"/>
</dbReference>
<dbReference type="Proteomes" id="UP000691718">
    <property type="component" value="Unassembled WGS sequence"/>
</dbReference>
<dbReference type="OrthoDB" id="7881762at2759"/>
<feature type="region of interest" description="Disordered" evidence="1">
    <location>
        <begin position="681"/>
        <end position="702"/>
    </location>
</feature>
<feature type="compositionally biased region" description="Basic residues" evidence="1">
    <location>
        <begin position="605"/>
        <end position="619"/>
    </location>
</feature>
<dbReference type="PROSITE" id="PS50254">
    <property type="entry name" value="REL_2"/>
    <property type="match status" value="1"/>
</dbReference>
<feature type="compositionally biased region" description="Basic and acidic residues" evidence="1">
    <location>
        <begin position="393"/>
        <end position="406"/>
    </location>
</feature>
<proteinExistence type="predicted"/>
<dbReference type="GO" id="GO:0045944">
    <property type="term" value="P:positive regulation of transcription by RNA polymerase II"/>
    <property type="evidence" value="ECO:0007669"/>
    <property type="project" value="TreeGrafter"/>
</dbReference>
<dbReference type="InterPro" id="IPR002909">
    <property type="entry name" value="IPT_dom"/>
</dbReference>
<dbReference type="FunFam" id="2.60.40.340:FF:000006">
    <property type="entry name" value="Dorsal isoform 1-B"/>
    <property type="match status" value="1"/>
</dbReference>
<evidence type="ECO:0000256" key="1">
    <source>
        <dbReference type="SAM" id="MobiDB-lite"/>
    </source>
</evidence>
<feature type="region of interest" description="Disordered" evidence="1">
    <location>
        <begin position="561"/>
        <end position="666"/>
    </location>
</feature>
<organism evidence="3 4">
    <name type="scientific">Parnassius apollo</name>
    <name type="common">Apollo butterfly</name>
    <name type="synonym">Papilio apollo</name>
    <dbReference type="NCBI Taxonomy" id="110799"/>
    <lineage>
        <taxon>Eukaryota</taxon>
        <taxon>Metazoa</taxon>
        <taxon>Ecdysozoa</taxon>
        <taxon>Arthropoda</taxon>
        <taxon>Hexapoda</taxon>
        <taxon>Insecta</taxon>
        <taxon>Pterygota</taxon>
        <taxon>Neoptera</taxon>
        <taxon>Endopterygota</taxon>
        <taxon>Lepidoptera</taxon>
        <taxon>Glossata</taxon>
        <taxon>Ditrysia</taxon>
        <taxon>Papilionoidea</taxon>
        <taxon>Papilionidae</taxon>
        <taxon>Parnassiinae</taxon>
        <taxon>Parnassini</taxon>
        <taxon>Parnassius</taxon>
        <taxon>Parnassius</taxon>
    </lineage>
</organism>
<reference evidence="3" key="1">
    <citation type="submission" date="2021-04" db="EMBL/GenBank/DDBJ databases">
        <authorList>
            <person name="Tunstrom K."/>
        </authorList>
    </citation>
    <scope>NUCLEOTIDE SEQUENCE</scope>
</reference>
<feature type="compositionally biased region" description="Low complexity" evidence="1">
    <location>
        <begin position="637"/>
        <end position="651"/>
    </location>
</feature>
<dbReference type="EMBL" id="CAJQZP010000040">
    <property type="protein sequence ID" value="CAG4934519.1"/>
    <property type="molecule type" value="Genomic_DNA"/>
</dbReference>
<dbReference type="Pfam" id="PF16179">
    <property type="entry name" value="RHD_dimer"/>
    <property type="match status" value="1"/>
</dbReference>
<feature type="compositionally biased region" description="Low complexity" evidence="1">
    <location>
        <begin position="430"/>
        <end position="439"/>
    </location>
</feature>
<dbReference type="PROSITE" id="PS01204">
    <property type="entry name" value="REL_1"/>
    <property type="match status" value="1"/>
</dbReference>
<accession>A0A8S3W102</accession>
<feature type="domain" description="RHD" evidence="2">
    <location>
        <begin position="73"/>
        <end position="253"/>
    </location>
</feature>
<dbReference type="GO" id="GO:0045087">
    <property type="term" value="P:innate immune response"/>
    <property type="evidence" value="ECO:0007669"/>
    <property type="project" value="TreeGrafter"/>
</dbReference>
<dbReference type="SMART" id="SM00429">
    <property type="entry name" value="IPT"/>
    <property type="match status" value="1"/>
</dbReference>
<dbReference type="Pfam" id="PF00554">
    <property type="entry name" value="RHD_DNA_bind"/>
    <property type="match status" value="1"/>
</dbReference>
<protein>
    <submittedName>
        <fullName evidence="3">(apollo) hypothetical protein</fullName>
    </submittedName>
</protein>
<dbReference type="GO" id="GO:0000978">
    <property type="term" value="F:RNA polymerase II cis-regulatory region sequence-specific DNA binding"/>
    <property type="evidence" value="ECO:0007669"/>
    <property type="project" value="TreeGrafter"/>
</dbReference>
<dbReference type="AlphaFoldDB" id="A0A8S3W102"/>
<dbReference type="InterPro" id="IPR000451">
    <property type="entry name" value="NFkB/Dor"/>
</dbReference>
<evidence type="ECO:0000313" key="3">
    <source>
        <dbReference type="EMBL" id="CAG4934519.1"/>
    </source>
</evidence>
<dbReference type="GO" id="GO:0033554">
    <property type="term" value="P:cellular response to stress"/>
    <property type="evidence" value="ECO:0007669"/>
    <property type="project" value="TreeGrafter"/>
</dbReference>
<name>A0A8S3W102_PARAO</name>
<dbReference type="GO" id="GO:0038061">
    <property type="term" value="P:non-canonical NF-kappaB signal transduction"/>
    <property type="evidence" value="ECO:0007669"/>
    <property type="project" value="TreeGrafter"/>
</dbReference>
<dbReference type="InterPro" id="IPR032397">
    <property type="entry name" value="RHD_dimer"/>
</dbReference>
<dbReference type="GO" id="GO:0007249">
    <property type="term" value="P:canonical NF-kappaB signal transduction"/>
    <property type="evidence" value="ECO:0007669"/>
    <property type="project" value="TreeGrafter"/>
</dbReference>
<feature type="region of interest" description="Disordered" evidence="1">
    <location>
        <begin position="386"/>
        <end position="439"/>
    </location>
</feature>
<dbReference type="InterPro" id="IPR011539">
    <property type="entry name" value="RHD_DNA_bind_dom"/>
</dbReference>
<evidence type="ECO:0000259" key="2">
    <source>
        <dbReference type="PROSITE" id="PS50254"/>
    </source>
</evidence>
<evidence type="ECO:0000313" key="4">
    <source>
        <dbReference type="Proteomes" id="UP000691718"/>
    </source>
</evidence>
<dbReference type="GO" id="GO:0005634">
    <property type="term" value="C:nucleus"/>
    <property type="evidence" value="ECO:0007669"/>
    <property type="project" value="TreeGrafter"/>
</dbReference>
<dbReference type="GO" id="GO:0005737">
    <property type="term" value="C:cytoplasm"/>
    <property type="evidence" value="ECO:0007669"/>
    <property type="project" value="InterPro"/>
</dbReference>